<keyword evidence="9 12" id="KW-0472">Membrane</keyword>
<evidence type="ECO:0000256" key="6">
    <source>
        <dbReference type="ARBA" id="ARBA00022692"/>
    </source>
</evidence>
<dbReference type="PANTHER" id="PTHR13610">
    <property type="entry name" value="METHYLTRANSFERASE DOMAIN-CONTAINING PROTEIN"/>
    <property type="match status" value="1"/>
</dbReference>
<evidence type="ECO:0000256" key="8">
    <source>
        <dbReference type="ARBA" id="ARBA00023128"/>
    </source>
</evidence>
<dbReference type="GO" id="GO:0016279">
    <property type="term" value="F:protein-lysine N-methyltransferase activity"/>
    <property type="evidence" value="ECO:0007669"/>
    <property type="project" value="InterPro"/>
</dbReference>
<dbReference type="GO" id="GO:0031966">
    <property type="term" value="C:mitochondrial membrane"/>
    <property type="evidence" value="ECO:0007669"/>
    <property type="project" value="UniProtKB-SubCell"/>
</dbReference>
<sequence length="209" mass="23117">MSIKDNYKDSSAKSKDKTSKFGLALLGLSGGVAIAVSIVGLSFISPALRKICLPYVPATTAQINNVMTALSGRSGRLIDIGSGDGRIVLAAAKMGFRADGVELNPWLVAFSRLQAYRLGLASSTKFYRKNLWKFNLQPYQNIVIFGVEEMMLDLEDKLCREIDSDTYVVACRFPFPTWIPDNTFGSGIDTVWLYKNPVTSINNKMERQD</sequence>
<evidence type="ECO:0000256" key="12">
    <source>
        <dbReference type="SAM" id="Phobius"/>
    </source>
</evidence>
<keyword evidence="14" id="KW-1185">Reference proteome</keyword>
<organism evidence="13 14">
    <name type="scientific">Diploptera punctata</name>
    <name type="common">Pacific beetle cockroach</name>
    <dbReference type="NCBI Taxonomy" id="6984"/>
    <lineage>
        <taxon>Eukaryota</taxon>
        <taxon>Metazoa</taxon>
        <taxon>Ecdysozoa</taxon>
        <taxon>Arthropoda</taxon>
        <taxon>Hexapoda</taxon>
        <taxon>Insecta</taxon>
        <taxon>Pterygota</taxon>
        <taxon>Neoptera</taxon>
        <taxon>Polyneoptera</taxon>
        <taxon>Dictyoptera</taxon>
        <taxon>Blattodea</taxon>
        <taxon>Blaberoidea</taxon>
        <taxon>Blaberidae</taxon>
        <taxon>Diplopterinae</taxon>
        <taxon>Diploptera</taxon>
    </lineage>
</organism>
<dbReference type="FunFam" id="3.40.50.150:FF:000141">
    <property type="entry name" value="ATP synthase c subunit lysine N-methyltransferase"/>
    <property type="match status" value="1"/>
</dbReference>
<dbReference type="GO" id="GO:0032259">
    <property type="term" value="P:methylation"/>
    <property type="evidence" value="ECO:0007669"/>
    <property type="project" value="UniProtKB-KW"/>
</dbReference>
<keyword evidence="6 12" id="KW-0812">Transmembrane</keyword>
<evidence type="ECO:0000256" key="2">
    <source>
        <dbReference type="ARBA" id="ARBA00010633"/>
    </source>
</evidence>
<gene>
    <name evidence="13" type="ORF">L9F63_019325</name>
</gene>
<accession>A0AAD7ZUW2</accession>
<evidence type="ECO:0000256" key="11">
    <source>
        <dbReference type="ARBA" id="ARBA00078098"/>
    </source>
</evidence>
<dbReference type="GO" id="GO:1905706">
    <property type="term" value="P:regulation of mitochondrial ATP synthesis coupled proton transport"/>
    <property type="evidence" value="ECO:0007669"/>
    <property type="project" value="UniProtKB-ARBA"/>
</dbReference>
<dbReference type="AlphaFoldDB" id="A0AAD7ZUW2"/>
<reference evidence="13" key="2">
    <citation type="submission" date="2023-05" db="EMBL/GenBank/DDBJ databases">
        <authorList>
            <person name="Fouks B."/>
        </authorList>
    </citation>
    <scope>NUCLEOTIDE SEQUENCE</scope>
    <source>
        <strain evidence="13">Stay&amp;Tobe</strain>
        <tissue evidence="13">Testes</tissue>
    </source>
</reference>
<keyword evidence="3" id="KW-0489">Methyltransferase</keyword>
<dbReference type="EMBL" id="JASPKZ010006478">
    <property type="protein sequence ID" value="KAJ9587151.1"/>
    <property type="molecule type" value="Genomic_DNA"/>
</dbReference>
<dbReference type="SUPFAM" id="SSF53335">
    <property type="entry name" value="S-adenosyl-L-methionine-dependent methyltransferases"/>
    <property type="match status" value="1"/>
</dbReference>
<reference evidence="13" key="1">
    <citation type="journal article" date="2023" name="IScience">
        <title>Live-bearing cockroach genome reveals convergent evolutionary mechanisms linked to viviparity in insects and beyond.</title>
        <authorList>
            <person name="Fouks B."/>
            <person name="Harrison M.C."/>
            <person name="Mikhailova A.A."/>
            <person name="Marchal E."/>
            <person name="English S."/>
            <person name="Carruthers M."/>
            <person name="Jennings E.C."/>
            <person name="Chiamaka E.L."/>
            <person name="Frigard R.A."/>
            <person name="Pippel M."/>
            <person name="Attardo G.M."/>
            <person name="Benoit J.B."/>
            <person name="Bornberg-Bauer E."/>
            <person name="Tobe S.S."/>
        </authorList>
    </citation>
    <scope>NUCLEOTIDE SEQUENCE</scope>
    <source>
        <strain evidence="13">Stay&amp;Tobe</strain>
    </source>
</reference>
<keyword evidence="4" id="KW-0808">Transferase</keyword>
<name>A0AAD7ZUW2_DIPPU</name>
<keyword evidence="5" id="KW-0949">S-adenosyl-L-methionine</keyword>
<evidence type="ECO:0000256" key="7">
    <source>
        <dbReference type="ARBA" id="ARBA00022989"/>
    </source>
</evidence>
<comment type="similarity">
    <text evidence="2">Belongs to the ANT/ATPSC lysine N-methyltransferase family.</text>
</comment>
<evidence type="ECO:0000256" key="1">
    <source>
        <dbReference type="ARBA" id="ARBA00004304"/>
    </source>
</evidence>
<feature type="transmembrane region" description="Helical" evidence="12">
    <location>
        <begin position="21"/>
        <end position="44"/>
    </location>
</feature>
<keyword evidence="7 12" id="KW-1133">Transmembrane helix</keyword>
<dbReference type="GO" id="GO:1904058">
    <property type="term" value="P:positive regulation of sensory perception of pain"/>
    <property type="evidence" value="ECO:0007669"/>
    <property type="project" value="UniProtKB-ARBA"/>
</dbReference>
<dbReference type="InterPro" id="IPR029063">
    <property type="entry name" value="SAM-dependent_MTases_sf"/>
</dbReference>
<dbReference type="PANTHER" id="PTHR13610:SF9">
    <property type="entry name" value="FI06469P"/>
    <property type="match status" value="1"/>
</dbReference>
<keyword evidence="8" id="KW-0496">Mitochondrion</keyword>
<evidence type="ECO:0000256" key="4">
    <source>
        <dbReference type="ARBA" id="ARBA00022679"/>
    </source>
</evidence>
<comment type="caution">
    <text evidence="13">The sequence shown here is derived from an EMBL/GenBank/DDBJ whole genome shotgun (WGS) entry which is preliminary data.</text>
</comment>
<evidence type="ECO:0000256" key="3">
    <source>
        <dbReference type="ARBA" id="ARBA00022603"/>
    </source>
</evidence>
<evidence type="ECO:0000256" key="9">
    <source>
        <dbReference type="ARBA" id="ARBA00023136"/>
    </source>
</evidence>
<dbReference type="InterPro" id="IPR026170">
    <property type="entry name" value="FAM173A/B"/>
</dbReference>
<evidence type="ECO:0000313" key="13">
    <source>
        <dbReference type="EMBL" id="KAJ9587151.1"/>
    </source>
</evidence>
<evidence type="ECO:0000256" key="5">
    <source>
        <dbReference type="ARBA" id="ARBA00022691"/>
    </source>
</evidence>
<evidence type="ECO:0000256" key="10">
    <source>
        <dbReference type="ARBA" id="ARBA00071036"/>
    </source>
</evidence>
<evidence type="ECO:0000313" key="14">
    <source>
        <dbReference type="Proteomes" id="UP001233999"/>
    </source>
</evidence>
<dbReference type="Proteomes" id="UP001233999">
    <property type="component" value="Unassembled WGS sequence"/>
</dbReference>
<dbReference type="Gene3D" id="3.40.50.150">
    <property type="entry name" value="Vaccinia Virus protein VP39"/>
    <property type="match status" value="1"/>
</dbReference>
<protein>
    <recommendedName>
        <fullName evidence="10">ATP synthase subunit C lysine N-methyltransferase</fullName>
    </recommendedName>
    <alternativeName>
        <fullName evidence="11">Protein N-lysine methyltransferase FAM173B</fullName>
    </alternativeName>
</protein>
<comment type="subcellular location">
    <subcellularLocation>
        <location evidence="1">Mitochondrion membrane</location>
        <topology evidence="1">Single-pass membrane protein</topology>
    </subcellularLocation>
</comment>
<proteinExistence type="inferred from homology"/>